<protein>
    <submittedName>
        <fullName evidence="1">Uncharacterized protein</fullName>
    </submittedName>
</protein>
<dbReference type="EMBL" id="JAADJZ010000035">
    <property type="protein sequence ID" value="KAF2865250.1"/>
    <property type="molecule type" value="Genomic_DNA"/>
</dbReference>
<name>A0A7C8I503_9PLEO</name>
<keyword evidence="2" id="KW-1185">Reference proteome</keyword>
<organism evidence="1 2">
    <name type="scientific">Massariosphaeria phaeospora</name>
    <dbReference type="NCBI Taxonomy" id="100035"/>
    <lineage>
        <taxon>Eukaryota</taxon>
        <taxon>Fungi</taxon>
        <taxon>Dikarya</taxon>
        <taxon>Ascomycota</taxon>
        <taxon>Pezizomycotina</taxon>
        <taxon>Dothideomycetes</taxon>
        <taxon>Pleosporomycetidae</taxon>
        <taxon>Pleosporales</taxon>
        <taxon>Pleosporales incertae sedis</taxon>
        <taxon>Massariosphaeria</taxon>
    </lineage>
</organism>
<proteinExistence type="predicted"/>
<evidence type="ECO:0000313" key="2">
    <source>
        <dbReference type="Proteomes" id="UP000481861"/>
    </source>
</evidence>
<sequence length="232" mass="25822">MRMRSACNDLTHTSANPRPCSSLDWPPARRCWAAPLGLIQLHLDLDPTLRHRVDLSSHFVKILAGPGTRYVFAPCCSAVRPTWNPVGTARSVISLLSALHTRNAPTRPLVHRSFMTNTNTSSSFTRLPAALAVAAACPNANPMQTTRRTRQSRDRIAGAGICTDGALSDLTTIMYHRRGSKSRRNATQFQRRYLCKLKSSSMSPFSSPRSSVCPIGTILRRRHHHLERADVW</sequence>
<dbReference type="AlphaFoldDB" id="A0A7C8I503"/>
<comment type="caution">
    <text evidence="1">The sequence shown here is derived from an EMBL/GenBank/DDBJ whole genome shotgun (WGS) entry which is preliminary data.</text>
</comment>
<evidence type="ECO:0000313" key="1">
    <source>
        <dbReference type="EMBL" id="KAF2865250.1"/>
    </source>
</evidence>
<gene>
    <name evidence="1" type="ORF">BDV95DRAFT_260330</name>
</gene>
<reference evidence="1 2" key="1">
    <citation type="submission" date="2020-01" db="EMBL/GenBank/DDBJ databases">
        <authorList>
            <consortium name="DOE Joint Genome Institute"/>
            <person name="Haridas S."/>
            <person name="Albert R."/>
            <person name="Binder M."/>
            <person name="Bloem J."/>
            <person name="Labutti K."/>
            <person name="Salamov A."/>
            <person name="Andreopoulos B."/>
            <person name="Baker S.E."/>
            <person name="Barry K."/>
            <person name="Bills G."/>
            <person name="Bluhm B.H."/>
            <person name="Cannon C."/>
            <person name="Castanera R."/>
            <person name="Culley D.E."/>
            <person name="Daum C."/>
            <person name="Ezra D."/>
            <person name="Gonzalez J.B."/>
            <person name="Henrissat B."/>
            <person name="Kuo A."/>
            <person name="Liang C."/>
            <person name="Lipzen A."/>
            <person name="Lutzoni F."/>
            <person name="Magnuson J."/>
            <person name="Mondo S."/>
            <person name="Nolan M."/>
            <person name="Ohm R."/>
            <person name="Pangilinan J."/>
            <person name="Park H.-J.H."/>
            <person name="Ramirez L."/>
            <person name="Alfaro M."/>
            <person name="Sun H."/>
            <person name="Tritt A."/>
            <person name="Yoshinaga Y."/>
            <person name="Zwiers L.-H.L."/>
            <person name="Turgeon B.G."/>
            <person name="Goodwin S.B."/>
            <person name="Spatafora J.W."/>
            <person name="Crous P.W."/>
            <person name="Grigoriev I.V."/>
        </authorList>
    </citation>
    <scope>NUCLEOTIDE SEQUENCE [LARGE SCALE GENOMIC DNA]</scope>
    <source>
        <strain evidence="1 2">CBS 611.86</strain>
    </source>
</reference>
<accession>A0A7C8I503</accession>
<dbReference type="Proteomes" id="UP000481861">
    <property type="component" value="Unassembled WGS sequence"/>
</dbReference>